<reference evidence="1" key="1">
    <citation type="submission" date="2020-10" db="EMBL/GenBank/DDBJ databases">
        <authorList>
            <person name="Gilroy R."/>
        </authorList>
    </citation>
    <scope>NUCLEOTIDE SEQUENCE</scope>
    <source>
        <strain evidence="1">ChiW13-3771</strain>
    </source>
</reference>
<dbReference type="Proteomes" id="UP000824201">
    <property type="component" value="Unassembled WGS sequence"/>
</dbReference>
<evidence type="ECO:0000313" key="2">
    <source>
        <dbReference type="Proteomes" id="UP000824201"/>
    </source>
</evidence>
<accession>A0A9D1JEG5</accession>
<name>A0A9D1JEG5_9FIRM</name>
<dbReference type="AlphaFoldDB" id="A0A9D1JEG5"/>
<dbReference type="EMBL" id="DVHN01000176">
    <property type="protein sequence ID" value="HIR89760.1"/>
    <property type="molecule type" value="Genomic_DNA"/>
</dbReference>
<proteinExistence type="predicted"/>
<sequence length="93" mass="10709">MTGKTEYKNKWQAENRERINLVVPKGFKAIVRHAADNTNESLNGYIKKAIDSRLELDGFSTRIKDNKDRKIESNSFIDDNEKLTFTNNTESEG</sequence>
<comment type="caution">
    <text evidence="1">The sequence shown here is derived from an EMBL/GenBank/DDBJ whole genome shotgun (WGS) entry which is preliminary data.</text>
</comment>
<gene>
    <name evidence="1" type="ORF">IAC96_12520</name>
</gene>
<reference evidence="1" key="2">
    <citation type="journal article" date="2021" name="PeerJ">
        <title>Extensive microbial diversity within the chicken gut microbiome revealed by metagenomics and culture.</title>
        <authorList>
            <person name="Gilroy R."/>
            <person name="Ravi A."/>
            <person name="Getino M."/>
            <person name="Pursley I."/>
            <person name="Horton D.L."/>
            <person name="Alikhan N.F."/>
            <person name="Baker D."/>
            <person name="Gharbi K."/>
            <person name="Hall N."/>
            <person name="Watson M."/>
            <person name="Adriaenssens E.M."/>
            <person name="Foster-Nyarko E."/>
            <person name="Jarju S."/>
            <person name="Secka A."/>
            <person name="Antonio M."/>
            <person name="Oren A."/>
            <person name="Chaudhuri R.R."/>
            <person name="La Ragione R."/>
            <person name="Hildebrand F."/>
            <person name="Pallen M.J."/>
        </authorList>
    </citation>
    <scope>NUCLEOTIDE SEQUENCE</scope>
    <source>
        <strain evidence="1">ChiW13-3771</strain>
    </source>
</reference>
<protein>
    <recommendedName>
        <fullName evidence="3">Arc-like DNA binding domain-containing protein</fullName>
    </recommendedName>
</protein>
<evidence type="ECO:0000313" key="1">
    <source>
        <dbReference type="EMBL" id="HIR89760.1"/>
    </source>
</evidence>
<evidence type="ECO:0008006" key="3">
    <source>
        <dbReference type="Google" id="ProtNLM"/>
    </source>
</evidence>
<organism evidence="1 2">
    <name type="scientific">Candidatus Fimimorpha faecalis</name>
    <dbReference type="NCBI Taxonomy" id="2840824"/>
    <lineage>
        <taxon>Bacteria</taxon>
        <taxon>Bacillati</taxon>
        <taxon>Bacillota</taxon>
        <taxon>Clostridia</taxon>
        <taxon>Eubacteriales</taxon>
        <taxon>Candidatus Fimimorpha</taxon>
    </lineage>
</organism>